<evidence type="ECO:0000256" key="5">
    <source>
        <dbReference type="HAMAP-Rule" id="MF_00305"/>
    </source>
</evidence>
<dbReference type="GO" id="GO:0006617">
    <property type="term" value="P:SRP-dependent cotranslational protein targeting to membrane, signal sequence recognition"/>
    <property type="evidence" value="ECO:0007669"/>
    <property type="project" value="TreeGrafter"/>
</dbReference>
<keyword evidence="5" id="KW-0694">RNA-binding</keyword>
<dbReference type="SUPFAM" id="SSF69695">
    <property type="entry name" value="SRP19"/>
    <property type="match status" value="1"/>
</dbReference>
<comment type="function">
    <text evidence="5">Involved in targeting and insertion of nascent membrane proteins into the cytoplasmic membrane. Binds directly to 7S RNA and mediates binding of the 54 kDa subunit of the SRP.</text>
</comment>
<dbReference type="Proteomes" id="UP001060368">
    <property type="component" value="Chromosome"/>
</dbReference>
<evidence type="ECO:0000256" key="4">
    <source>
        <dbReference type="ARBA" id="ARBA00023274"/>
    </source>
</evidence>
<organism evidence="6 7">
    <name type="scientific">Methanoplanus endosymbiosus</name>
    <dbReference type="NCBI Taxonomy" id="33865"/>
    <lineage>
        <taxon>Archaea</taxon>
        <taxon>Methanobacteriati</taxon>
        <taxon>Methanobacteriota</taxon>
        <taxon>Stenosarchaea group</taxon>
        <taxon>Methanomicrobia</taxon>
        <taxon>Methanomicrobiales</taxon>
        <taxon>Methanomicrobiaceae</taxon>
        <taxon>Methanoplanus</taxon>
    </lineage>
</organism>
<comment type="subunit">
    <text evidence="5">Part of the signal recognition particle protein translocation system, which is composed of SRP and FtsY. Archaeal SRP consists of a 7S RNA molecule of 300 nucleotides and two protein subunits: SRP54 and SRP19.</text>
</comment>
<evidence type="ECO:0000256" key="2">
    <source>
        <dbReference type="ARBA" id="ARBA00022490"/>
    </source>
</evidence>
<dbReference type="Gene3D" id="3.30.56.30">
    <property type="entry name" value="Signal recognition particle, SRP19-like subunit"/>
    <property type="match status" value="1"/>
</dbReference>
<dbReference type="PANTHER" id="PTHR17453">
    <property type="entry name" value="SIGNAL RECOGNITION PARTICLE 19 KD PROTEIN"/>
    <property type="match status" value="1"/>
</dbReference>
<dbReference type="EMBL" id="CP096115">
    <property type="protein sequence ID" value="UUX93365.1"/>
    <property type="molecule type" value="Genomic_DNA"/>
</dbReference>
<gene>
    <name evidence="5" type="primary">srp19</name>
    <name evidence="6" type="ORF">L6E24_04355</name>
</gene>
<sequence length="89" mass="10051">MKKELVIYPCYFDQKLKRSEGRRVPKNLAVQFPDLNSIVSALKKAGLNPVVEEKSHPAFWLDKKGRVRVKYSGPKEELLKKIAAGIGAK</sequence>
<comment type="subcellular location">
    <subcellularLocation>
        <location evidence="1 5">Cytoplasm</location>
    </subcellularLocation>
</comment>
<dbReference type="PANTHER" id="PTHR17453:SF0">
    <property type="entry name" value="SIGNAL RECOGNITION PARTICLE 19 KDA PROTEIN"/>
    <property type="match status" value="1"/>
</dbReference>
<dbReference type="GO" id="GO:0048500">
    <property type="term" value="C:signal recognition particle"/>
    <property type="evidence" value="ECO:0007669"/>
    <property type="project" value="UniProtKB-UniRule"/>
</dbReference>
<dbReference type="RefSeq" id="WP_257743504.1">
    <property type="nucleotide sequence ID" value="NZ_CP096115.1"/>
</dbReference>
<evidence type="ECO:0000313" key="7">
    <source>
        <dbReference type="Proteomes" id="UP001060368"/>
    </source>
</evidence>
<reference evidence="6" key="1">
    <citation type="submission" date="2022-04" db="EMBL/GenBank/DDBJ databases">
        <title>Complete genome of Methanoplanus endosymbiosus DSM 3599.</title>
        <authorList>
            <person name="Chen S.-C."/>
            <person name="You Y.-T."/>
            <person name="Zhou Y.-Z."/>
            <person name="Lai M.-C."/>
        </authorList>
    </citation>
    <scope>NUCLEOTIDE SEQUENCE</scope>
    <source>
        <strain evidence="6">DSM 3599</strain>
    </source>
</reference>
<comment type="similarity">
    <text evidence="5">Belongs to the SRP19 family.</text>
</comment>
<dbReference type="GeneID" id="74306901"/>
<dbReference type="InterPro" id="IPR036521">
    <property type="entry name" value="SRP19-like_sf"/>
</dbReference>
<protein>
    <recommendedName>
        <fullName evidence="5">Signal recognition particle 19 kDa protein</fullName>
        <shortName evidence="5">SRP19</shortName>
    </recommendedName>
</protein>
<proteinExistence type="inferred from homology"/>
<dbReference type="KEGG" id="mend:L6E24_04355"/>
<keyword evidence="4 5" id="KW-0687">Ribonucleoprotein</keyword>
<dbReference type="GO" id="GO:0008312">
    <property type="term" value="F:7S RNA binding"/>
    <property type="evidence" value="ECO:0007669"/>
    <property type="project" value="UniProtKB-UniRule"/>
</dbReference>
<dbReference type="InterPro" id="IPR022938">
    <property type="entry name" value="SRP19_arc-type"/>
</dbReference>
<dbReference type="InterPro" id="IPR002778">
    <property type="entry name" value="Signal_recog_particle_SRP19"/>
</dbReference>
<keyword evidence="7" id="KW-1185">Reference proteome</keyword>
<dbReference type="HAMAP" id="MF_00305">
    <property type="entry name" value="SRP19"/>
    <property type="match status" value="1"/>
</dbReference>
<dbReference type="AlphaFoldDB" id="A0A9E7PN61"/>
<evidence type="ECO:0000256" key="3">
    <source>
        <dbReference type="ARBA" id="ARBA00023135"/>
    </source>
</evidence>
<keyword evidence="3 5" id="KW-0733">Signal recognition particle</keyword>
<name>A0A9E7PN61_9EURY</name>
<dbReference type="Pfam" id="PF01922">
    <property type="entry name" value="SRP19"/>
    <property type="match status" value="1"/>
</dbReference>
<evidence type="ECO:0000313" key="6">
    <source>
        <dbReference type="EMBL" id="UUX93365.1"/>
    </source>
</evidence>
<keyword evidence="2 5" id="KW-0963">Cytoplasm</keyword>
<accession>A0A9E7PN61</accession>
<evidence type="ECO:0000256" key="1">
    <source>
        <dbReference type="ARBA" id="ARBA00004496"/>
    </source>
</evidence>